<organism evidence="5 6">
    <name type="scientific">Novosphingobium mathurense</name>
    <dbReference type="NCBI Taxonomy" id="428990"/>
    <lineage>
        <taxon>Bacteria</taxon>
        <taxon>Pseudomonadati</taxon>
        <taxon>Pseudomonadota</taxon>
        <taxon>Alphaproteobacteria</taxon>
        <taxon>Sphingomonadales</taxon>
        <taxon>Sphingomonadaceae</taxon>
        <taxon>Novosphingobium</taxon>
    </lineage>
</organism>
<dbReference type="InterPro" id="IPR016163">
    <property type="entry name" value="Ald_DH_C"/>
</dbReference>
<keyword evidence="6" id="KW-1185">Reference proteome</keyword>
<dbReference type="Gene3D" id="3.40.309.10">
    <property type="entry name" value="Aldehyde Dehydrogenase, Chain A, domain 2"/>
    <property type="match status" value="1"/>
</dbReference>
<dbReference type="InterPro" id="IPR029510">
    <property type="entry name" value="Ald_DH_CS_GLU"/>
</dbReference>
<dbReference type="GO" id="GO:0004030">
    <property type="term" value="F:aldehyde dehydrogenase [NAD(P)+] activity"/>
    <property type="evidence" value="ECO:0007669"/>
    <property type="project" value="UniProtKB-ARBA"/>
</dbReference>
<dbReference type="RefSeq" id="WP_176168143.1">
    <property type="nucleotide sequence ID" value="NZ_FVZE01000011.1"/>
</dbReference>
<dbReference type="AlphaFoldDB" id="A0A1U6IQD0"/>
<proteinExistence type="inferred from homology"/>
<gene>
    <name evidence="5" type="ORF">SAMN06295987_1114</name>
</gene>
<feature type="active site" evidence="2">
    <location>
        <position position="267"/>
    </location>
</feature>
<accession>A0A1U6IQD0</accession>
<dbReference type="Pfam" id="PF00171">
    <property type="entry name" value="Aldedh"/>
    <property type="match status" value="1"/>
</dbReference>
<reference evidence="6" key="1">
    <citation type="submission" date="2017-02" db="EMBL/GenBank/DDBJ databases">
        <authorList>
            <person name="Varghese N."/>
            <person name="Submissions S."/>
        </authorList>
    </citation>
    <scope>NUCLEOTIDE SEQUENCE [LARGE SCALE GENOMIC DNA]</scope>
    <source>
        <strain evidence="6">SM117</strain>
    </source>
</reference>
<dbReference type="PROSITE" id="PS00070">
    <property type="entry name" value="ALDEHYDE_DEHYDR_CYS"/>
    <property type="match status" value="1"/>
</dbReference>
<dbReference type="EMBL" id="FVZE01000011">
    <property type="protein sequence ID" value="SLK10164.1"/>
    <property type="molecule type" value="Genomic_DNA"/>
</dbReference>
<dbReference type="InterPro" id="IPR016162">
    <property type="entry name" value="Ald_DH_N"/>
</dbReference>
<dbReference type="PANTHER" id="PTHR11699">
    <property type="entry name" value="ALDEHYDE DEHYDROGENASE-RELATED"/>
    <property type="match status" value="1"/>
</dbReference>
<dbReference type="Gene3D" id="3.40.605.10">
    <property type="entry name" value="Aldehyde Dehydrogenase, Chain A, domain 1"/>
    <property type="match status" value="1"/>
</dbReference>
<protein>
    <submittedName>
        <fullName evidence="5">Gamma-glutamyl-gamma-aminobutyraldehyde dehydrogenase</fullName>
    </submittedName>
</protein>
<feature type="domain" description="Aldehyde dehydrogenase" evidence="4">
    <location>
        <begin position="33"/>
        <end position="495"/>
    </location>
</feature>
<dbReference type="Proteomes" id="UP000190989">
    <property type="component" value="Unassembled WGS sequence"/>
</dbReference>
<evidence type="ECO:0000256" key="1">
    <source>
        <dbReference type="ARBA" id="ARBA00023002"/>
    </source>
</evidence>
<dbReference type="FunFam" id="3.40.605.10:FF:000001">
    <property type="entry name" value="Aldehyde dehydrogenase 1"/>
    <property type="match status" value="1"/>
</dbReference>
<dbReference type="STRING" id="428990.SAMN06295987_1114"/>
<keyword evidence="1 3" id="KW-0560">Oxidoreductase</keyword>
<dbReference type="InterPro" id="IPR016161">
    <property type="entry name" value="Ald_DH/histidinol_DH"/>
</dbReference>
<dbReference type="InterPro" id="IPR015590">
    <property type="entry name" value="Aldehyde_DH_dom"/>
</dbReference>
<dbReference type="SUPFAM" id="SSF53720">
    <property type="entry name" value="ALDH-like"/>
    <property type="match status" value="1"/>
</dbReference>
<evidence type="ECO:0000313" key="6">
    <source>
        <dbReference type="Proteomes" id="UP000190989"/>
    </source>
</evidence>
<sequence length="500" mass="52400">MNSTSNSIDWRAKAAALSLPREHFVDGRHLASTGQDRFETIDPATMAVLGDLPQGTAADVDVAVAAARRSFEQGVWSRVTPLHRKAVLLRLAELIERDADELALLDTLEMGKPIAAARAEIAFATGFFRYYGEATDKIYGATNPSASDTIGMSLLEPRGVIGAIVPWNFPLVNAAVKAAPALAAGNSVVLKPSELASFSALRLAELGAEAGIPAGVFSVLAGLGTTVGEAMGRHRDIDLLSFTGSTATGRRLMVMAGESNGKPLMLECGGKSPQVLCADMADDIEAVAARVVQDAFWNQGQWCAAKSRLIVEDSFHDTLMDAVLAASATLVPADPLDPASNFGPLASATQANRVTGFIAAARAEGGECLTPERTLPETGCYVAPTVFTGISREMGIAQDEVFGPVLSVLRFSDFDEAMALANATHYGLAATVWTRDARRTHAAAKAIRAGRVTLRASAAASDHSGFALGAEPWGASGFGVEGGIEGLRAYSRLKSLELVS</sequence>
<evidence type="ECO:0000259" key="4">
    <source>
        <dbReference type="Pfam" id="PF00171"/>
    </source>
</evidence>
<evidence type="ECO:0000256" key="2">
    <source>
        <dbReference type="PROSITE-ProRule" id="PRU10007"/>
    </source>
</evidence>
<evidence type="ECO:0000313" key="5">
    <source>
        <dbReference type="EMBL" id="SLK10164.1"/>
    </source>
</evidence>
<evidence type="ECO:0000256" key="3">
    <source>
        <dbReference type="RuleBase" id="RU003345"/>
    </source>
</evidence>
<name>A0A1U6IQD0_9SPHN</name>
<dbReference type="PROSITE" id="PS00687">
    <property type="entry name" value="ALDEHYDE_DEHYDR_GLU"/>
    <property type="match status" value="1"/>
</dbReference>
<comment type="similarity">
    <text evidence="3">Belongs to the aldehyde dehydrogenase family.</text>
</comment>
<dbReference type="InterPro" id="IPR016160">
    <property type="entry name" value="Ald_DH_CS_CYS"/>
</dbReference>